<dbReference type="AlphaFoldDB" id="A0A0C2VEM0"/>
<dbReference type="OrthoDB" id="2186822at2"/>
<name>A0A0C2VEM0_9BACL</name>
<accession>A0A0C2VEM0</accession>
<protein>
    <recommendedName>
        <fullName evidence="4">LXG domain-containing protein</fullName>
    </recommendedName>
</protein>
<evidence type="ECO:0000256" key="1">
    <source>
        <dbReference type="ARBA" id="ARBA00004613"/>
    </source>
</evidence>
<dbReference type="PROSITE" id="PS51756">
    <property type="entry name" value="LXG"/>
    <property type="match status" value="1"/>
</dbReference>
<evidence type="ECO:0000313" key="5">
    <source>
        <dbReference type="EMBL" id="KIL42971.1"/>
    </source>
</evidence>
<dbReference type="Pfam" id="PF04740">
    <property type="entry name" value="LXG"/>
    <property type="match status" value="1"/>
</dbReference>
<organism evidence="5 6">
    <name type="scientific">Jeotgalibacillus campisalis</name>
    <dbReference type="NCBI Taxonomy" id="220754"/>
    <lineage>
        <taxon>Bacteria</taxon>
        <taxon>Bacillati</taxon>
        <taxon>Bacillota</taxon>
        <taxon>Bacilli</taxon>
        <taxon>Bacillales</taxon>
        <taxon>Caryophanaceae</taxon>
        <taxon>Jeotgalibacillus</taxon>
    </lineage>
</organism>
<comment type="subcellular location">
    <subcellularLocation>
        <location evidence="1">Secreted</location>
    </subcellularLocation>
</comment>
<dbReference type="RefSeq" id="WP_084215647.1">
    <property type="nucleotide sequence ID" value="NZ_JXRR01000022.1"/>
</dbReference>
<proteinExistence type="inferred from homology"/>
<dbReference type="InterPro" id="IPR027797">
    <property type="entry name" value="PT-TG_dom"/>
</dbReference>
<dbReference type="PANTHER" id="PTHR34976">
    <property type="entry name" value="RIBONUCLEASE YQCG-RELATED"/>
    <property type="match status" value="1"/>
</dbReference>
<sequence>MTQTVRYDAAALKETMEERVHQYVTFRESLDVLREKMRAVTDLGEAFEGKAAEAIKRFFTAQIDVVDMWLQLVEQQIAFMEDVGAMAEDRKLGGSTKMDVPFLEDDLNAAHKRTADMIQQQHEDLSSILLRIRDLVSLEAYSPAQIELSMQDAKNKRDDTVEQMEELDQVLVDEYGLSVESETLILALIEGLLQATTQNGTFSPMSFNVNAYENSEAHAAIEASQQRSTEYIKHKQQLHEAREAQARQAELDARSGLEKFLDGTKNFVGEFSGYYDTVRASTGVDPVTGRELSASERTAAAAWAAAGIVPILGPASKVAKGGKAVFAVSKGSKAATAPLTAFKSSTQAFTRVSHAEKGIYGLVSANGLSGFFFGQDLLGNEVTAEQRTEMLMMGSMLPFGAGMKMVKGNGPDVLGVGVRGSKKTNEVIETNLSNISNFINGNKKFDEVIEDYAKVYKEKVDLNKPWSWDDTIPGGDSLSPAQKRKIKEVAVKERHIPDIKVMKVEGMRYGFADFASPGIVEKTVQLPKEFWKLSDKEQFKWLDEKIGGTRKGMTWHHTEVPGKMELVPFGIHNITPHNGGRTKGMWADSPR</sequence>
<reference evidence="5 6" key="1">
    <citation type="submission" date="2015-01" db="EMBL/GenBank/DDBJ databases">
        <title>Jeotgalibacillus campisalis genome sequencing.</title>
        <authorList>
            <person name="Goh K.M."/>
            <person name="Chan K.-G."/>
            <person name="Yaakop A.S."/>
            <person name="Ee R."/>
            <person name="Gan H.M."/>
            <person name="Chan C.S."/>
        </authorList>
    </citation>
    <scope>NUCLEOTIDE SEQUENCE [LARGE SCALE GENOMIC DNA]</scope>
    <source>
        <strain evidence="5 6">SF-57</strain>
    </source>
</reference>
<dbReference type="InterPro" id="IPR051768">
    <property type="entry name" value="Bact_secretion_toxin"/>
</dbReference>
<evidence type="ECO:0000256" key="3">
    <source>
        <dbReference type="ARBA" id="ARBA00034117"/>
    </source>
</evidence>
<dbReference type="InterPro" id="IPR006829">
    <property type="entry name" value="LXG_dom"/>
</dbReference>
<dbReference type="Pfam" id="PF14449">
    <property type="entry name" value="PT-TG"/>
    <property type="match status" value="1"/>
</dbReference>
<dbReference type="GO" id="GO:0005576">
    <property type="term" value="C:extracellular region"/>
    <property type="evidence" value="ECO:0007669"/>
    <property type="project" value="UniProtKB-SubCell"/>
</dbReference>
<dbReference type="PATRIC" id="fig|220754.4.peg.3388"/>
<dbReference type="PANTHER" id="PTHR34976:SF2">
    <property type="entry name" value="TYPE VII SECRETION SYSTEM PROTEIN ESSD"/>
    <property type="match status" value="1"/>
</dbReference>
<comment type="similarity">
    <text evidence="3">In the N-terminal section; belongs to the LXG family.</text>
</comment>
<dbReference type="Proteomes" id="UP000031972">
    <property type="component" value="Unassembled WGS sequence"/>
</dbReference>
<feature type="domain" description="LXG" evidence="4">
    <location>
        <begin position="3"/>
        <end position="238"/>
    </location>
</feature>
<keyword evidence="6" id="KW-1185">Reference proteome</keyword>
<dbReference type="InterPro" id="IPR032869">
    <property type="entry name" value="WHH_dom_containing"/>
</dbReference>
<dbReference type="EMBL" id="JXRR01000022">
    <property type="protein sequence ID" value="KIL42971.1"/>
    <property type="molecule type" value="Genomic_DNA"/>
</dbReference>
<gene>
    <name evidence="5" type="ORF">KR50_33740</name>
</gene>
<evidence type="ECO:0000256" key="2">
    <source>
        <dbReference type="ARBA" id="ARBA00022525"/>
    </source>
</evidence>
<keyword evidence="2" id="KW-0964">Secreted</keyword>
<evidence type="ECO:0000259" key="4">
    <source>
        <dbReference type="PROSITE" id="PS51756"/>
    </source>
</evidence>
<evidence type="ECO:0000313" key="6">
    <source>
        <dbReference type="Proteomes" id="UP000031972"/>
    </source>
</evidence>
<dbReference type="Pfam" id="PF14414">
    <property type="entry name" value="WHH"/>
    <property type="match status" value="1"/>
</dbReference>
<comment type="caution">
    <text evidence="5">The sequence shown here is derived from an EMBL/GenBank/DDBJ whole genome shotgun (WGS) entry which is preliminary data.</text>
</comment>